<comment type="caution">
    <text evidence="1">The sequence shown here is derived from an EMBL/GenBank/DDBJ whole genome shotgun (WGS) entry which is preliminary data.</text>
</comment>
<dbReference type="AlphaFoldDB" id="A0A2V4WT16"/>
<gene>
    <name evidence="1" type="ORF">DFQ11_1182</name>
</gene>
<evidence type="ECO:0000313" key="2">
    <source>
        <dbReference type="Proteomes" id="UP000248054"/>
    </source>
</evidence>
<evidence type="ECO:0008006" key="3">
    <source>
        <dbReference type="Google" id="ProtNLM"/>
    </source>
</evidence>
<dbReference type="Proteomes" id="UP000248054">
    <property type="component" value="Unassembled WGS sequence"/>
</dbReference>
<evidence type="ECO:0000313" key="1">
    <source>
        <dbReference type="EMBL" id="PYE78785.1"/>
    </source>
</evidence>
<proteinExistence type="predicted"/>
<organism evidence="1 2">
    <name type="scientific">Winogradskyella epiphytica</name>
    <dbReference type="NCBI Taxonomy" id="262005"/>
    <lineage>
        <taxon>Bacteria</taxon>
        <taxon>Pseudomonadati</taxon>
        <taxon>Bacteroidota</taxon>
        <taxon>Flavobacteriia</taxon>
        <taxon>Flavobacteriales</taxon>
        <taxon>Flavobacteriaceae</taxon>
        <taxon>Winogradskyella</taxon>
    </lineage>
</organism>
<dbReference type="Gene3D" id="3.40.960.10">
    <property type="entry name" value="VSR Endonuclease"/>
    <property type="match status" value="1"/>
</dbReference>
<dbReference type="EMBL" id="QJTD01000018">
    <property type="protein sequence ID" value="PYE78785.1"/>
    <property type="molecule type" value="Genomic_DNA"/>
</dbReference>
<keyword evidence="2" id="KW-1185">Reference proteome</keyword>
<reference evidence="1 2" key="1">
    <citation type="submission" date="2018-06" db="EMBL/GenBank/DDBJ databases">
        <title>Genomic Encyclopedia of Type Strains, Phase III (KMG-III): the genomes of soil and plant-associated and newly described type strains.</title>
        <authorList>
            <person name="Whitman W."/>
        </authorList>
    </citation>
    <scope>NUCLEOTIDE SEQUENCE [LARGE SCALE GENOMIC DNA]</scope>
    <source>
        <strain evidence="1 2">CECT 7945</strain>
    </source>
</reference>
<accession>A0A2V4WT16</accession>
<name>A0A2V4WT16_9FLAO</name>
<protein>
    <recommendedName>
        <fullName evidence="3">Very-short-patch-repair endonuclease</fullName>
    </recommendedName>
</protein>
<sequence>MLNHATYHIQNRCKQFEKTVNNKTNIFIKKAISIHGKQYDYSKSEYKNVDSKVEIICKIPEHGTFFQTPYKHLNRKQGCPICGIEKSKSKRTKPFSKFLAQAIKIHGKKYDYSKSELDYNGAFSKIIITCKKHGDFRQTPDNHVNDGKGCYECGLDGHSLLFSRTQEEFLELAKEVHGNKYDYSLAEYKGADKKVTIICKEHGKWKQFASSHLKGHNCPSCTGNSGLTKDEFVEKAVKQHGEIYNYDKVNYVNAHQKVKIECPVHGFFKQAPTDHIYSNGKGCPKCKETTGERKIRLYLESQGINYKYQKRFKDCNHKTTLPFDFYLPDSKTLIEFDGIQHFEPVSIWGGEKALKSQQKRDEIKNEFALENNYKLIRINYLELEKIEYILNSEIKTAYNNGYK</sequence>